<evidence type="ECO:0000313" key="13">
    <source>
        <dbReference type="Proteomes" id="UP001407347"/>
    </source>
</evidence>
<keyword evidence="4" id="KW-0808">Transferase</keyword>
<reference evidence="12 13" key="1">
    <citation type="journal article" date="2023" name="PLoS ONE">
        <title>Complete genome assembly of Hawai'i environmental nontuberculous mycobacteria reveals unexpected co-isolation with methylobacteria.</title>
        <authorList>
            <person name="Hendrix J."/>
            <person name="Epperson L.E."/>
            <person name="Tong E.I."/>
            <person name="Chan Y.L."/>
            <person name="Hasan N.A."/>
            <person name="Dawrs S.N."/>
            <person name="Norton G.J."/>
            <person name="Virdi R."/>
            <person name="Crooks J.L."/>
            <person name="Chan E.D."/>
            <person name="Honda J.R."/>
            <person name="Strong M."/>
        </authorList>
    </citation>
    <scope>NUCLEOTIDE SEQUENCE [LARGE SCALE GENOMIC DNA]</scope>
    <source>
        <strain evidence="12 13">NJH_HI04-1</strain>
    </source>
</reference>
<feature type="domain" description="PAS" evidence="10">
    <location>
        <begin position="142"/>
        <end position="195"/>
    </location>
</feature>
<sequence>MTAFAVDQGGAGTSTPDELRETLDEVGVCVWSLDFSTGRVAVSPACVRVFGVPPADLTTFAATQAVVHADDRRIRAQTIQRALKDGGPYDLAYRVTRPGGEVCWVRSRGQVHLDDAGRPLRHRGIVVSIDEQKRVEADLRAREAHLRSILDTVPEAMVVIDEVGQIRFFSAAAERLFGYSAGEAVGRNVRLLMPEAARGEHDGHLARYRHTRERRIIGTSREVTGRRRDGSTFPMELAIGEMRSGPRVFFTGFIHNLTEYQRIQARLQELQSELAHVSRLSAMGEMAALLAHELNQPLGAIANYTRGCRRLLADPDPDPGTVATAVEILDKVAEQALRAGQIIRRLRDFIAPGKTERRIEPVAELIEDACALAMVGAREQGIALHLRLDERIGCVLADRVQVQQVLVNLIRNAREAMARSPVRELGIEVRLNPPDEVEIAVSDTGPGIAEDVAERLFQPFVTTKPGGMGVGLSICRTIVEAHGGRLTVERNASGGATFRLGLPATHDEEPDHGG</sequence>
<keyword evidence="8" id="KW-0902">Two-component regulatory system</keyword>
<dbReference type="SMART" id="SM00091">
    <property type="entry name" value="PAS"/>
    <property type="match status" value="2"/>
</dbReference>
<dbReference type="PANTHER" id="PTHR43065:SF10">
    <property type="entry name" value="PEROXIDE STRESS-ACTIVATED HISTIDINE KINASE MAK3"/>
    <property type="match status" value="1"/>
</dbReference>
<dbReference type="InterPro" id="IPR001610">
    <property type="entry name" value="PAC"/>
</dbReference>
<dbReference type="InterPro" id="IPR035965">
    <property type="entry name" value="PAS-like_dom_sf"/>
</dbReference>
<dbReference type="SUPFAM" id="SSF55874">
    <property type="entry name" value="ATPase domain of HSP90 chaperone/DNA topoisomerase II/histidine kinase"/>
    <property type="match status" value="1"/>
</dbReference>
<dbReference type="SUPFAM" id="SSF55785">
    <property type="entry name" value="PYP-like sensor domain (PAS domain)"/>
    <property type="match status" value="2"/>
</dbReference>
<gene>
    <name evidence="12" type="ORF">PUR29_21400</name>
</gene>
<feature type="domain" description="Histidine kinase" evidence="9">
    <location>
        <begin position="289"/>
        <end position="506"/>
    </location>
</feature>
<evidence type="ECO:0000256" key="4">
    <source>
        <dbReference type="ARBA" id="ARBA00022679"/>
    </source>
</evidence>
<dbReference type="Gene3D" id="2.10.70.100">
    <property type="match status" value="1"/>
</dbReference>
<dbReference type="PROSITE" id="PS50109">
    <property type="entry name" value="HIS_KIN"/>
    <property type="match status" value="1"/>
</dbReference>
<dbReference type="InterPro" id="IPR004358">
    <property type="entry name" value="Sig_transdc_His_kin-like_C"/>
</dbReference>
<dbReference type="InterPro" id="IPR013767">
    <property type="entry name" value="PAS_fold"/>
</dbReference>
<dbReference type="CDD" id="cd00130">
    <property type="entry name" value="PAS"/>
    <property type="match status" value="2"/>
</dbReference>
<dbReference type="Proteomes" id="UP001407347">
    <property type="component" value="Unassembled WGS sequence"/>
</dbReference>
<dbReference type="EMBL" id="JAQYXP010000003">
    <property type="protein sequence ID" value="MEN3236110.1"/>
    <property type="molecule type" value="Genomic_DNA"/>
</dbReference>
<dbReference type="PROSITE" id="PS50112">
    <property type="entry name" value="PAS"/>
    <property type="match status" value="2"/>
</dbReference>
<comment type="caution">
    <text evidence="12">The sequence shown here is derived from an EMBL/GenBank/DDBJ whole genome shotgun (WGS) entry which is preliminary data.</text>
</comment>
<evidence type="ECO:0000259" key="10">
    <source>
        <dbReference type="PROSITE" id="PS50112"/>
    </source>
</evidence>
<keyword evidence="13" id="KW-1185">Reference proteome</keyword>
<dbReference type="NCBIfam" id="TIGR00229">
    <property type="entry name" value="sensory_box"/>
    <property type="match status" value="2"/>
</dbReference>
<dbReference type="Pfam" id="PF00512">
    <property type="entry name" value="HisKA"/>
    <property type="match status" value="1"/>
</dbReference>
<dbReference type="SUPFAM" id="SSF47384">
    <property type="entry name" value="Homodimeric domain of signal transducing histidine kinase"/>
    <property type="match status" value="1"/>
</dbReference>
<dbReference type="EC" id="2.7.13.3" evidence="2"/>
<dbReference type="SMART" id="SM00387">
    <property type="entry name" value="HATPase_c"/>
    <property type="match status" value="1"/>
</dbReference>
<dbReference type="Pfam" id="PF08447">
    <property type="entry name" value="PAS_3"/>
    <property type="match status" value="1"/>
</dbReference>
<dbReference type="SMART" id="SM00388">
    <property type="entry name" value="HisKA"/>
    <property type="match status" value="1"/>
</dbReference>
<dbReference type="InterPro" id="IPR000700">
    <property type="entry name" value="PAS-assoc_C"/>
</dbReference>
<keyword evidence="5" id="KW-0547">Nucleotide-binding</keyword>
<dbReference type="PROSITE" id="PS50113">
    <property type="entry name" value="PAC"/>
    <property type="match status" value="2"/>
</dbReference>
<dbReference type="SMART" id="SM00086">
    <property type="entry name" value="PAC"/>
    <property type="match status" value="2"/>
</dbReference>
<dbReference type="InterPro" id="IPR003594">
    <property type="entry name" value="HATPase_dom"/>
</dbReference>
<feature type="domain" description="PAS" evidence="10">
    <location>
        <begin position="15"/>
        <end position="86"/>
    </location>
</feature>
<evidence type="ECO:0000313" key="12">
    <source>
        <dbReference type="EMBL" id="MEN3236110.1"/>
    </source>
</evidence>
<dbReference type="InterPro" id="IPR000014">
    <property type="entry name" value="PAS"/>
</dbReference>
<dbReference type="InterPro" id="IPR003661">
    <property type="entry name" value="HisK_dim/P_dom"/>
</dbReference>
<organism evidence="12 13">
    <name type="scientific">Methylobacterium ajmalii</name>
    <dbReference type="NCBI Taxonomy" id="2738439"/>
    <lineage>
        <taxon>Bacteria</taxon>
        <taxon>Pseudomonadati</taxon>
        <taxon>Pseudomonadota</taxon>
        <taxon>Alphaproteobacteria</taxon>
        <taxon>Hyphomicrobiales</taxon>
        <taxon>Methylobacteriaceae</taxon>
        <taxon>Methylobacterium</taxon>
    </lineage>
</organism>
<evidence type="ECO:0000256" key="2">
    <source>
        <dbReference type="ARBA" id="ARBA00012438"/>
    </source>
</evidence>
<dbReference type="RefSeq" id="WP_244533395.1">
    <property type="nucleotide sequence ID" value="NZ_JAQYXP010000003.1"/>
</dbReference>
<dbReference type="InterPro" id="IPR005467">
    <property type="entry name" value="His_kinase_dom"/>
</dbReference>
<dbReference type="Pfam" id="PF00989">
    <property type="entry name" value="PAS"/>
    <property type="match status" value="1"/>
</dbReference>
<keyword evidence="7" id="KW-0067">ATP-binding</keyword>
<dbReference type="Gene3D" id="6.10.250.2580">
    <property type="match status" value="1"/>
</dbReference>
<feature type="domain" description="PAC" evidence="11">
    <location>
        <begin position="219"/>
        <end position="269"/>
    </location>
</feature>
<evidence type="ECO:0000256" key="7">
    <source>
        <dbReference type="ARBA" id="ARBA00022840"/>
    </source>
</evidence>
<evidence type="ECO:0000256" key="8">
    <source>
        <dbReference type="ARBA" id="ARBA00023012"/>
    </source>
</evidence>
<evidence type="ECO:0000256" key="1">
    <source>
        <dbReference type="ARBA" id="ARBA00000085"/>
    </source>
</evidence>
<dbReference type="Gene3D" id="3.30.450.20">
    <property type="entry name" value="PAS domain"/>
    <property type="match status" value="2"/>
</dbReference>
<dbReference type="Gene3D" id="1.10.287.130">
    <property type="match status" value="1"/>
</dbReference>
<dbReference type="InterPro" id="IPR036890">
    <property type="entry name" value="HATPase_C_sf"/>
</dbReference>
<protein>
    <recommendedName>
        <fullName evidence="2">histidine kinase</fullName>
        <ecNumber evidence="2">2.7.13.3</ecNumber>
    </recommendedName>
</protein>
<dbReference type="PANTHER" id="PTHR43065">
    <property type="entry name" value="SENSOR HISTIDINE KINASE"/>
    <property type="match status" value="1"/>
</dbReference>
<evidence type="ECO:0000259" key="9">
    <source>
        <dbReference type="PROSITE" id="PS50109"/>
    </source>
</evidence>
<evidence type="ECO:0000256" key="5">
    <source>
        <dbReference type="ARBA" id="ARBA00022741"/>
    </source>
</evidence>
<dbReference type="InterPro" id="IPR036097">
    <property type="entry name" value="HisK_dim/P_sf"/>
</dbReference>
<evidence type="ECO:0000256" key="3">
    <source>
        <dbReference type="ARBA" id="ARBA00022553"/>
    </source>
</evidence>
<evidence type="ECO:0000256" key="6">
    <source>
        <dbReference type="ARBA" id="ARBA00022777"/>
    </source>
</evidence>
<dbReference type="InterPro" id="IPR013655">
    <property type="entry name" value="PAS_fold_3"/>
</dbReference>
<keyword evidence="6" id="KW-0418">Kinase</keyword>
<dbReference type="Gene3D" id="3.30.565.10">
    <property type="entry name" value="Histidine kinase-like ATPase, C-terminal domain"/>
    <property type="match status" value="1"/>
</dbReference>
<comment type="catalytic activity">
    <reaction evidence="1">
        <text>ATP + protein L-histidine = ADP + protein N-phospho-L-histidine.</text>
        <dbReference type="EC" id="2.7.13.3"/>
    </reaction>
</comment>
<evidence type="ECO:0000259" key="11">
    <source>
        <dbReference type="PROSITE" id="PS50113"/>
    </source>
</evidence>
<proteinExistence type="predicted"/>
<feature type="domain" description="PAC" evidence="11">
    <location>
        <begin position="89"/>
        <end position="141"/>
    </location>
</feature>
<accession>A0ABU9ZZN7</accession>
<dbReference type="PRINTS" id="PR00344">
    <property type="entry name" value="BCTRLSENSOR"/>
</dbReference>
<name>A0ABU9ZZN7_9HYPH</name>
<dbReference type="Pfam" id="PF02518">
    <property type="entry name" value="HATPase_c"/>
    <property type="match status" value="1"/>
</dbReference>
<keyword evidence="3" id="KW-0597">Phosphoprotein</keyword>
<dbReference type="CDD" id="cd00082">
    <property type="entry name" value="HisKA"/>
    <property type="match status" value="1"/>
</dbReference>